<reference evidence="10 11" key="1">
    <citation type="submission" date="2023-03" db="EMBL/GenBank/DDBJ databases">
        <title>Genome insight into feeding habits of ladybird beetles.</title>
        <authorList>
            <person name="Li H.-S."/>
            <person name="Huang Y.-H."/>
            <person name="Pang H."/>
        </authorList>
    </citation>
    <scope>NUCLEOTIDE SEQUENCE [LARGE SCALE GENOMIC DNA]</scope>
    <source>
        <strain evidence="10">SYSU_2023b</strain>
        <tissue evidence="10">Whole body</tissue>
    </source>
</reference>
<dbReference type="GO" id="GO:0005524">
    <property type="term" value="F:ATP binding"/>
    <property type="evidence" value="ECO:0007669"/>
    <property type="project" value="UniProtKB-KW"/>
</dbReference>
<gene>
    <name evidence="10" type="ORF">WA026_014317</name>
</gene>
<keyword evidence="6 8" id="KW-1133">Transmembrane helix</keyword>
<keyword evidence="11" id="KW-1185">Reference proteome</keyword>
<dbReference type="InterPro" id="IPR044746">
    <property type="entry name" value="ABCC_6TM_D1"/>
</dbReference>
<evidence type="ECO:0000313" key="10">
    <source>
        <dbReference type="EMBL" id="KAK9880966.1"/>
    </source>
</evidence>
<evidence type="ECO:0000256" key="7">
    <source>
        <dbReference type="ARBA" id="ARBA00023136"/>
    </source>
</evidence>
<feature type="transmembrane region" description="Helical" evidence="8">
    <location>
        <begin position="133"/>
        <end position="155"/>
    </location>
</feature>
<dbReference type="EMBL" id="JARQZJ010000067">
    <property type="protein sequence ID" value="KAK9880966.1"/>
    <property type="molecule type" value="Genomic_DNA"/>
</dbReference>
<protein>
    <recommendedName>
        <fullName evidence="9">ABC transmembrane type-1 domain-containing protein</fullName>
    </recommendedName>
</protein>
<feature type="domain" description="ABC transmembrane type-1" evidence="9">
    <location>
        <begin position="109"/>
        <end position="295"/>
    </location>
</feature>
<evidence type="ECO:0000256" key="1">
    <source>
        <dbReference type="ARBA" id="ARBA00004141"/>
    </source>
</evidence>
<feature type="transmembrane region" description="Helical" evidence="8">
    <location>
        <begin position="204"/>
        <end position="227"/>
    </location>
</feature>
<feature type="transmembrane region" description="Helical" evidence="8">
    <location>
        <begin position="233"/>
        <end position="252"/>
    </location>
</feature>
<keyword evidence="4" id="KW-0547">Nucleotide-binding</keyword>
<dbReference type="CDD" id="cd18579">
    <property type="entry name" value="ABC_6TM_ABCC_D1"/>
    <property type="match status" value="1"/>
</dbReference>
<dbReference type="Gene3D" id="1.20.1560.10">
    <property type="entry name" value="ABC transporter type 1, transmembrane domain"/>
    <property type="match status" value="1"/>
</dbReference>
<evidence type="ECO:0000256" key="5">
    <source>
        <dbReference type="ARBA" id="ARBA00022840"/>
    </source>
</evidence>
<feature type="transmembrane region" description="Helical" evidence="8">
    <location>
        <begin position="92"/>
        <end position="113"/>
    </location>
</feature>
<comment type="caution">
    <text evidence="10">The sequence shown here is derived from an EMBL/GenBank/DDBJ whole genome shotgun (WGS) entry which is preliminary data.</text>
</comment>
<keyword evidence="3 8" id="KW-0812">Transmembrane</keyword>
<evidence type="ECO:0000256" key="3">
    <source>
        <dbReference type="ARBA" id="ARBA00022692"/>
    </source>
</evidence>
<dbReference type="GO" id="GO:0140359">
    <property type="term" value="F:ABC-type transporter activity"/>
    <property type="evidence" value="ECO:0007669"/>
    <property type="project" value="InterPro"/>
</dbReference>
<evidence type="ECO:0000256" key="4">
    <source>
        <dbReference type="ARBA" id="ARBA00022741"/>
    </source>
</evidence>
<dbReference type="AlphaFoldDB" id="A0AAW1UMG0"/>
<evidence type="ECO:0000256" key="8">
    <source>
        <dbReference type="SAM" id="Phobius"/>
    </source>
</evidence>
<comment type="subcellular location">
    <subcellularLocation>
        <location evidence="1">Membrane</location>
        <topology evidence="1">Multi-pass membrane protein</topology>
    </subcellularLocation>
</comment>
<evidence type="ECO:0000259" key="9">
    <source>
        <dbReference type="PROSITE" id="PS50929"/>
    </source>
</evidence>
<organism evidence="10 11">
    <name type="scientific">Henosepilachna vigintioctopunctata</name>
    <dbReference type="NCBI Taxonomy" id="420089"/>
    <lineage>
        <taxon>Eukaryota</taxon>
        <taxon>Metazoa</taxon>
        <taxon>Ecdysozoa</taxon>
        <taxon>Arthropoda</taxon>
        <taxon>Hexapoda</taxon>
        <taxon>Insecta</taxon>
        <taxon>Pterygota</taxon>
        <taxon>Neoptera</taxon>
        <taxon>Endopterygota</taxon>
        <taxon>Coleoptera</taxon>
        <taxon>Polyphaga</taxon>
        <taxon>Cucujiformia</taxon>
        <taxon>Coccinelloidea</taxon>
        <taxon>Coccinellidae</taxon>
        <taxon>Epilachninae</taxon>
        <taxon>Epilachnini</taxon>
        <taxon>Henosepilachna</taxon>
    </lineage>
</organism>
<evidence type="ECO:0000256" key="6">
    <source>
        <dbReference type="ARBA" id="ARBA00022989"/>
    </source>
</evidence>
<keyword evidence="7 8" id="KW-0472">Membrane</keyword>
<dbReference type="PANTHER" id="PTHR24223:SF415">
    <property type="entry name" value="FI20190P1"/>
    <property type="match status" value="1"/>
</dbReference>
<keyword evidence="5" id="KW-0067">ATP-binding</keyword>
<dbReference type="PANTHER" id="PTHR24223">
    <property type="entry name" value="ATP-BINDING CASSETTE SUB-FAMILY C"/>
    <property type="match status" value="1"/>
</dbReference>
<proteinExistence type="predicted"/>
<accession>A0AAW1UMG0</accession>
<name>A0AAW1UMG0_9CUCU</name>
<dbReference type="SUPFAM" id="SSF90123">
    <property type="entry name" value="ABC transporter transmembrane region"/>
    <property type="match status" value="1"/>
</dbReference>
<dbReference type="InterPro" id="IPR036640">
    <property type="entry name" value="ABC1_TM_sf"/>
</dbReference>
<dbReference type="PROSITE" id="PS50929">
    <property type="entry name" value="ABC_TM1F"/>
    <property type="match status" value="1"/>
</dbReference>
<evidence type="ECO:0000256" key="2">
    <source>
        <dbReference type="ARBA" id="ARBA00022448"/>
    </source>
</evidence>
<keyword evidence="2" id="KW-0813">Transport</keyword>
<dbReference type="Pfam" id="PF00664">
    <property type="entry name" value="ABC_membrane"/>
    <property type="match status" value="1"/>
</dbReference>
<dbReference type="Proteomes" id="UP001431783">
    <property type="component" value="Unassembled WGS sequence"/>
</dbReference>
<dbReference type="InterPro" id="IPR011527">
    <property type="entry name" value="ABC1_TM_dom"/>
</dbReference>
<sequence>MDSSKHHHNISPENSANFVSKLLFWWTIPFFKYGYKNDLKMKDVYNVMSSDRSEYLANELEKNWTSVKAYSLSNKVKPSLLIAIRNTFWKSFMVVGIIIMLRNVLYAYFMPIVLSQFIEIFNESPRDIIKGSYLGATVIIMNFLNCLIAHQGTLYTRRIGMRVRIACCSLMYRKVLKLNTNSLNTTGAGMLVNLLSNDVNRLDFAASVIHFIWIMPIQAAIGTYVMYSFVGPVAFVAIGAMILQAVPVQGYLSRIQGQLRRKIASKTDHRMKVTNEVLSQIQMIKMYVWEKQFQKVVTCLRKSEINLIKKPHISKQYQHQCKYSQKEFLST</sequence>
<evidence type="ECO:0000313" key="11">
    <source>
        <dbReference type="Proteomes" id="UP001431783"/>
    </source>
</evidence>
<dbReference type="GO" id="GO:0016020">
    <property type="term" value="C:membrane"/>
    <property type="evidence" value="ECO:0007669"/>
    <property type="project" value="UniProtKB-SubCell"/>
</dbReference>
<dbReference type="InterPro" id="IPR050173">
    <property type="entry name" value="ABC_transporter_C-like"/>
</dbReference>